<dbReference type="SUPFAM" id="SSF52540">
    <property type="entry name" value="P-loop containing nucleoside triphosphate hydrolases"/>
    <property type="match status" value="1"/>
</dbReference>
<sequence length="1107" mass="123521">MDIFPDNVPKPVIKTKLPRLDERIESTMQLIYCTSLIIRNSLSPAAVPGDNVAGNAALFLQESTLDKAELDWLEEIKKDPMEQESISLLPSRMVSAFSVDILKDTTEIVEIVALGPVLQRESFRMLLNSLITDFGQAVILDVDLLQGLVDLVQSASSGYLVSDDLIVILSMLRARLQNTHQQSSAHPYYLTLAVSRLLDVMADHKVQDMDRVLEHEPLSGVLSGLQGSSDPYLMYQACYAFQALQYVSNDETVLQAVLKHSTGVVDGLVKATAVMKLDLGAVLEELGKLQKGLASTVEVAGTVYEGAFTVVESGRGTLDSLKEGLGSGKKRPWYAAVRAANALAQAGQLKDLKQLIFEAPCRHDPLFQWGVCQLLGEIAVSPVWAVVTRQQAINLLGYLFKFDRDWGHDESAKAWMLAIVTNLGVNSDHAINIVAHALLQDLKKDHCNSIQHPYPLTTHLPIPTYSPILDRVYNTSYIDNDLNVFRRDRLKEADLPVYIAPMAKANLQARDDDLFPLMKTVQEFLESDRQVMLILGDSGSGKTTFNNHLEQVLLRSYKIGGCIPLFINLPTIARPEEELITKQLKTHDFTDAQIQELKQHHRLVAICDGYDESQLTINLHTYNHLNHPGQWNAKLIIACRTQYLGPEYRDRFVPKSLEINDRYADDLFQEAAIIPFSVDQIQNFINLYVRHNSPPWTAQDYLNKLKAIPNLMDMAKNPFLLTITLETLPSVVAGDSDLSKVRIFRAQLYDVFVEKWLLSNQQRLMFSALSVKDRDVMDRLVKVGFVIQSIGYSTRLASEIFGQQNGNPVVQYIDSTDHDTWRANFFGPQPEVRLLRESSPLARTGNHFRFIHRSILEYFFSRAIFDPDGFGAADDTLSVANSPLSRRSLTSEPSVIQFLCDRVQQSPTFTQQLRTIIEQSKTDPEASQVAANSITILSRAGVRFNGTDLSGVRIPGADLSGAELDSVRFHGADLTGVKFSRSWIRQVDFTEALMSGVQFGERSVSCSFSSDGQVLSMGMSDGAVKLWDASTFHLSKAPRSQSALVSDIVFSPNYQQIASASEDFIIQMWDAEAGQRLQDLAGHTERITSMATKLSLAVWIKPFDFGI</sequence>
<evidence type="ECO:0008006" key="8">
    <source>
        <dbReference type="Google" id="ProtNLM"/>
    </source>
</evidence>
<dbReference type="SMART" id="SM00320">
    <property type="entry name" value="WD40"/>
    <property type="match status" value="2"/>
</dbReference>
<evidence type="ECO:0000259" key="5">
    <source>
        <dbReference type="Pfam" id="PF23948"/>
    </source>
</evidence>
<evidence type="ECO:0000259" key="4">
    <source>
        <dbReference type="Pfam" id="PF05729"/>
    </source>
</evidence>
<reference evidence="6 7" key="1">
    <citation type="journal article" date="2020" name="Fungal Divers.">
        <title>Resolving the Mortierellaceae phylogeny through synthesis of multi-gene phylogenetics and phylogenomics.</title>
        <authorList>
            <person name="Vandepol N."/>
            <person name="Liber J."/>
            <person name="Desiro A."/>
            <person name="Na H."/>
            <person name="Kennedy M."/>
            <person name="Barry K."/>
            <person name="Grigoriev I.V."/>
            <person name="Miller A.N."/>
            <person name="O'Donnell K."/>
            <person name="Stajich J.E."/>
            <person name="Bonito G."/>
        </authorList>
    </citation>
    <scope>NUCLEOTIDE SEQUENCE [LARGE SCALE GENOMIC DNA]</scope>
    <source>
        <strain evidence="6 7">AD045</strain>
    </source>
</reference>
<protein>
    <recommendedName>
        <fullName evidence="8">NACHT domain-containing protein</fullName>
    </recommendedName>
</protein>
<keyword evidence="7" id="KW-1185">Reference proteome</keyword>
<name>A0ABQ7KC15_9FUNG</name>
<dbReference type="InterPro" id="IPR056251">
    <property type="entry name" value="Arm_rpt_dom"/>
</dbReference>
<dbReference type="Proteomes" id="UP001194696">
    <property type="component" value="Unassembled WGS sequence"/>
</dbReference>
<evidence type="ECO:0000313" key="7">
    <source>
        <dbReference type="Proteomes" id="UP001194696"/>
    </source>
</evidence>
<feature type="domain" description="Arm-like repeat" evidence="5">
    <location>
        <begin position="73"/>
        <end position="423"/>
    </location>
</feature>
<dbReference type="InterPro" id="IPR036322">
    <property type="entry name" value="WD40_repeat_dom_sf"/>
</dbReference>
<feature type="repeat" description="WD" evidence="3">
    <location>
        <begin position="1007"/>
        <end position="1037"/>
    </location>
</feature>
<dbReference type="Pfam" id="PF00805">
    <property type="entry name" value="Pentapeptide"/>
    <property type="match status" value="1"/>
</dbReference>
<evidence type="ECO:0000256" key="2">
    <source>
        <dbReference type="ARBA" id="ARBA00022737"/>
    </source>
</evidence>
<dbReference type="PANTHER" id="PTHR22847:SF637">
    <property type="entry name" value="WD REPEAT DOMAIN 5B"/>
    <property type="match status" value="1"/>
</dbReference>
<keyword evidence="2" id="KW-0677">Repeat</keyword>
<dbReference type="PROSITE" id="PS50294">
    <property type="entry name" value="WD_REPEATS_REGION"/>
    <property type="match status" value="1"/>
</dbReference>
<feature type="repeat" description="WD" evidence="3">
    <location>
        <begin position="1038"/>
        <end position="1079"/>
    </location>
</feature>
<dbReference type="InterPro" id="IPR019775">
    <property type="entry name" value="WD40_repeat_CS"/>
</dbReference>
<keyword evidence="1 3" id="KW-0853">WD repeat</keyword>
<dbReference type="PROSITE" id="PS50082">
    <property type="entry name" value="WD_REPEATS_2"/>
    <property type="match status" value="2"/>
</dbReference>
<dbReference type="Gene3D" id="2.130.10.10">
    <property type="entry name" value="YVTN repeat-like/Quinoprotein amine dehydrogenase"/>
    <property type="match status" value="1"/>
</dbReference>
<organism evidence="6 7">
    <name type="scientific">Linnemannia gamsii</name>
    <dbReference type="NCBI Taxonomy" id="64522"/>
    <lineage>
        <taxon>Eukaryota</taxon>
        <taxon>Fungi</taxon>
        <taxon>Fungi incertae sedis</taxon>
        <taxon>Mucoromycota</taxon>
        <taxon>Mortierellomycotina</taxon>
        <taxon>Mortierellomycetes</taxon>
        <taxon>Mortierellales</taxon>
        <taxon>Mortierellaceae</taxon>
        <taxon>Linnemannia</taxon>
    </lineage>
</organism>
<dbReference type="Gene3D" id="3.40.50.300">
    <property type="entry name" value="P-loop containing nucleotide triphosphate hydrolases"/>
    <property type="match status" value="1"/>
</dbReference>
<dbReference type="Pfam" id="PF23948">
    <property type="entry name" value="ARM_5"/>
    <property type="match status" value="1"/>
</dbReference>
<feature type="domain" description="NACHT" evidence="4">
    <location>
        <begin position="531"/>
        <end position="618"/>
    </location>
</feature>
<gene>
    <name evidence="6" type="ORF">BGZ96_011328</name>
</gene>
<dbReference type="InterPro" id="IPR015943">
    <property type="entry name" value="WD40/YVTN_repeat-like_dom_sf"/>
</dbReference>
<dbReference type="Gene3D" id="2.160.20.80">
    <property type="entry name" value="E3 ubiquitin-protein ligase SopA"/>
    <property type="match status" value="1"/>
</dbReference>
<dbReference type="InterPro" id="IPR001646">
    <property type="entry name" value="5peptide_repeat"/>
</dbReference>
<evidence type="ECO:0000256" key="1">
    <source>
        <dbReference type="ARBA" id="ARBA00022574"/>
    </source>
</evidence>
<dbReference type="SUPFAM" id="SSF48371">
    <property type="entry name" value="ARM repeat"/>
    <property type="match status" value="1"/>
</dbReference>
<dbReference type="InterPro" id="IPR007111">
    <property type="entry name" value="NACHT_NTPase"/>
</dbReference>
<dbReference type="Pfam" id="PF00400">
    <property type="entry name" value="WD40"/>
    <property type="match status" value="2"/>
</dbReference>
<accession>A0ABQ7KC15</accession>
<evidence type="ECO:0000313" key="6">
    <source>
        <dbReference type="EMBL" id="KAG0295618.1"/>
    </source>
</evidence>
<dbReference type="InterPro" id="IPR027417">
    <property type="entry name" value="P-loop_NTPase"/>
</dbReference>
<evidence type="ECO:0000256" key="3">
    <source>
        <dbReference type="PROSITE-ProRule" id="PRU00221"/>
    </source>
</evidence>
<proteinExistence type="predicted"/>
<dbReference type="InterPro" id="IPR001680">
    <property type="entry name" value="WD40_rpt"/>
</dbReference>
<dbReference type="SUPFAM" id="SSF50978">
    <property type="entry name" value="WD40 repeat-like"/>
    <property type="match status" value="1"/>
</dbReference>
<dbReference type="SUPFAM" id="SSF141571">
    <property type="entry name" value="Pentapeptide repeat-like"/>
    <property type="match status" value="1"/>
</dbReference>
<dbReference type="PROSITE" id="PS00678">
    <property type="entry name" value="WD_REPEATS_1"/>
    <property type="match status" value="1"/>
</dbReference>
<dbReference type="InterPro" id="IPR016024">
    <property type="entry name" value="ARM-type_fold"/>
</dbReference>
<dbReference type="EMBL" id="JAAAIM010000079">
    <property type="protein sequence ID" value="KAG0295618.1"/>
    <property type="molecule type" value="Genomic_DNA"/>
</dbReference>
<dbReference type="PANTHER" id="PTHR22847">
    <property type="entry name" value="WD40 REPEAT PROTEIN"/>
    <property type="match status" value="1"/>
</dbReference>
<comment type="caution">
    <text evidence="6">The sequence shown here is derived from an EMBL/GenBank/DDBJ whole genome shotgun (WGS) entry which is preliminary data.</text>
</comment>
<dbReference type="Pfam" id="PF05729">
    <property type="entry name" value="NACHT"/>
    <property type="match status" value="1"/>
</dbReference>